<proteinExistence type="inferred from homology"/>
<evidence type="ECO:0000256" key="9">
    <source>
        <dbReference type="ARBA" id="ARBA00023306"/>
    </source>
</evidence>
<dbReference type="GO" id="GO:0070652">
    <property type="term" value="C:HAUS complex"/>
    <property type="evidence" value="ECO:0007669"/>
    <property type="project" value="InterPro"/>
</dbReference>
<dbReference type="RefSeq" id="XP_016231258.1">
    <property type="nucleotide sequence ID" value="XM_016384656.1"/>
</dbReference>
<dbReference type="Proteomes" id="UP000053328">
    <property type="component" value="Unassembled WGS sequence"/>
</dbReference>
<dbReference type="GO" id="GO:0005874">
    <property type="term" value="C:microtubule"/>
    <property type="evidence" value="ECO:0007669"/>
    <property type="project" value="UniProtKB-KW"/>
</dbReference>
<dbReference type="GeneID" id="27337424"/>
<feature type="coiled-coil region" evidence="10">
    <location>
        <begin position="340"/>
        <end position="398"/>
    </location>
</feature>
<evidence type="ECO:0000256" key="8">
    <source>
        <dbReference type="ARBA" id="ARBA00023212"/>
    </source>
</evidence>
<feature type="compositionally biased region" description="Low complexity" evidence="11">
    <location>
        <begin position="314"/>
        <end position="328"/>
    </location>
</feature>
<keyword evidence="7 10" id="KW-0175">Coiled coil</keyword>
<accession>A0A0D1ZDK0</accession>
<feature type="region of interest" description="Disordered" evidence="11">
    <location>
        <begin position="83"/>
        <end position="103"/>
    </location>
</feature>
<evidence type="ECO:0000256" key="2">
    <source>
        <dbReference type="ARBA" id="ARBA00005479"/>
    </source>
</evidence>
<dbReference type="PANTHER" id="PTHR31570">
    <property type="entry name" value="HAUS AUGMIN-LIKE COMPLEX SUBUNIT 1"/>
    <property type="match status" value="1"/>
</dbReference>
<dbReference type="GO" id="GO:0005819">
    <property type="term" value="C:spindle"/>
    <property type="evidence" value="ECO:0007669"/>
    <property type="project" value="UniProtKB-SubCell"/>
</dbReference>
<evidence type="ECO:0000256" key="7">
    <source>
        <dbReference type="ARBA" id="ARBA00023054"/>
    </source>
</evidence>
<dbReference type="GO" id="GO:0051225">
    <property type="term" value="P:spindle assembly"/>
    <property type="evidence" value="ECO:0007669"/>
    <property type="project" value="InterPro"/>
</dbReference>
<evidence type="ECO:0000256" key="5">
    <source>
        <dbReference type="ARBA" id="ARBA00022701"/>
    </source>
</evidence>
<comment type="similarity">
    <text evidence="2">Belongs to the HAUS1 family.</text>
</comment>
<dbReference type="HOGENOM" id="CLU_068908_0_0_1"/>
<keyword evidence="9" id="KW-0131">Cell cycle</keyword>
<feature type="region of interest" description="Disordered" evidence="11">
    <location>
        <begin position="206"/>
        <end position="276"/>
    </location>
</feature>
<evidence type="ECO:0000313" key="12">
    <source>
        <dbReference type="EMBL" id="KIW11042.1"/>
    </source>
</evidence>
<name>A0A0D1ZDK0_9EURO</name>
<organism evidence="12 13">
    <name type="scientific">Exophiala spinifera</name>
    <dbReference type="NCBI Taxonomy" id="91928"/>
    <lineage>
        <taxon>Eukaryota</taxon>
        <taxon>Fungi</taxon>
        <taxon>Dikarya</taxon>
        <taxon>Ascomycota</taxon>
        <taxon>Pezizomycotina</taxon>
        <taxon>Eurotiomycetes</taxon>
        <taxon>Chaetothyriomycetidae</taxon>
        <taxon>Chaetothyriales</taxon>
        <taxon>Herpotrichiellaceae</taxon>
        <taxon>Exophiala</taxon>
    </lineage>
</organism>
<evidence type="ECO:0000256" key="11">
    <source>
        <dbReference type="SAM" id="MobiDB-lite"/>
    </source>
</evidence>
<comment type="subcellular location">
    <subcellularLocation>
        <location evidence="1">Cytoplasm</location>
        <location evidence="1">Cytoskeleton</location>
        <location evidence="1">Spindle</location>
    </subcellularLocation>
</comment>
<reference evidence="12 13" key="1">
    <citation type="submission" date="2015-01" db="EMBL/GenBank/DDBJ databases">
        <title>The Genome Sequence of Exophiala spinifera CBS89968.</title>
        <authorList>
            <consortium name="The Broad Institute Genomics Platform"/>
            <person name="Cuomo C."/>
            <person name="de Hoog S."/>
            <person name="Gorbushina A."/>
            <person name="Stielow B."/>
            <person name="Teixiera M."/>
            <person name="Abouelleil A."/>
            <person name="Chapman S.B."/>
            <person name="Priest M."/>
            <person name="Young S.K."/>
            <person name="Wortman J."/>
            <person name="Nusbaum C."/>
            <person name="Birren B."/>
        </authorList>
    </citation>
    <scope>NUCLEOTIDE SEQUENCE [LARGE SCALE GENOMIC DNA]</scope>
    <source>
        <strain evidence="12 13">CBS 89968</strain>
    </source>
</reference>
<protein>
    <submittedName>
        <fullName evidence="12">Uncharacterized protein</fullName>
    </submittedName>
</protein>
<evidence type="ECO:0000256" key="10">
    <source>
        <dbReference type="SAM" id="Coils"/>
    </source>
</evidence>
<feature type="region of interest" description="Disordered" evidence="11">
    <location>
        <begin position="310"/>
        <end position="335"/>
    </location>
</feature>
<keyword evidence="4" id="KW-0132">Cell division</keyword>
<sequence>MRSNLAEDSFAMQASPSKARAVALESHSWSLVLDWLSTLYQPSPIPAFERNAFTLQALQSLMGENIAAERLRSLVHEAQLEELTTNSGNQDTTSAQNNNTDHHDNLRRISATTDDSWTTLLYEVQSCLPPPSRAALDSISDAAVLAGCCSSSSSSLCPSAAPSQNTVLQGLQSHITNLPVQTFRLETQLASIDGLISTLQGEIKRIQSTRSHKRSQSQSRPQRRNESAQSRSGGGGGSLSSSSPPRTPTTVSKMIFPNDDADDDDDEDDDGQDNDGYHAALHAETVQHQRETKQLALKCAEYTDRIATLERHASPSSSSSTTPTTATANVNADQPTLSDVAEKQVLVAQKRKQLDHLKRRILAFHNLPPDLDASRAEVQRAQADLERLKNKRDDLFAQLAS</sequence>
<keyword evidence="5" id="KW-0493">Microtubule</keyword>
<dbReference type="EMBL" id="KN847499">
    <property type="protein sequence ID" value="KIW11042.1"/>
    <property type="molecule type" value="Genomic_DNA"/>
</dbReference>
<evidence type="ECO:0000256" key="1">
    <source>
        <dbReference type="ARBA" id="ARBA00004186"/>
    </source>
</evidence>
<dbReference type="Pfam" id="PF25762">
    <property type="entry name" value="HAUS1"/>
    <property type="match status" value="1"/>
</dbReference>
<feature type="compositionally biased region" description="Acidic residues" evidence="11">
    <location>
        <begin position="259"/>
        <end position="273"/>
    </location>
</feature>
<dbReference type="GO" id="GO:0005829">
    <property type="term" value="C:cytosol"/>
    <property type="evidence" value="ECO:0007669"/>
    <property type="project" value="TreeGrafter"/>
</dbReference>
<keyword evidence="8" id="KW-0206">Cytoskeleton</keyword>
<evidence type="ECO:0000256" key="4">
    <source>
        <dbReference type="ARBA" id="ARBA00022618"/>
    </source>
</evidence>
<dbReference type="OrthoDB" id="5372507at2759"/>
<dbReference type="VEuPathDB" id="FungiDB:PV08_10341"/>
<dbReference type="InterPro" id="IPR026243">
    <property type="entry name" value="HAUS1"/>
</dbReference>
<keyword evidence="13" id="KW-1185">Reference proteome</keyword>
<evidence type="ECO:0000313" key="13">
    <source>
        <dbReference type="Proteomes" id="UP000053328"/>
    </source>
</evidence>
<gene>
    <name evidence="12" type="ORF">PV08_10341</name>
</gene>
<evidence type="ECO:0000256" key="3">
    <source>
        <dbReference type="ARBA" id="ARBA00022490"/>
    </source>
</evidence>
<dbReference type="AlphaFoldDB" id="A0A0D1ZDK0"/>
<dbReference type="PANTHER" id="PTHR31570:SF1">
    <property type="entry name" value="HAUS AUGMIN-LIKE COMPLEX SUBUNIT 1"/>
    <property type="match status" value="1"/>
</dbReference>
<keyword evidence="6" id="KW-0498">Mitosis</keyword>
<dbReference type="GO" id="GO:0051301">
    <property type="term" value="P:cell division"/>
    <property type="evidence" value="ECO:0007669"/>
    <property type="project" value="UniProtKB-KW"/>
</dbReference>
<feature type="compositionally biased region" description="Polar residues" evidence="11">
    <location>
        <begin position="83"/>
        <end position="99"/>
    </location>
</feature>
<keyword evidence="3" id="KW-0963">Cytoplasm</keyword>
<evidence type="ECO:0000256" key="6">
    <source>
        <dbReference type="ARBA" id="ARBA00022776"/>
    </source>
</evidence>